<dbReference type="Gene3D" id="1.10.287.1120">
    <property type="entry name" value="Bipartite methylase S protein"/>
    <property type="match status" value="1"/>
</dbReference>
<protein>
    <submittedName>
        <fullName evidence="6">Restriction endonuclease subunit S</fullName>
        <ecNumber evidence="6">3.1.21.-</ecNumber>
    </submittedName>
</protein>
<organism evidence="6 7">
    <name type="scientific">Mycoplasmopsis felifaucium</name>
    <dbReference type="NCBI Taxonomy" id="35768"/>
    <lineage>
        <taxon>Bacteria</taxon>
        <taxon>Bacillati</taxon>
        <taxon>Mycoplasmatota</taxon>
        <taxon>Mycoplasmoidales</taxon>
        <taxon>Metamycoplasmataceae</taxon>
        <taxon>Mycoplasmopsis</taxon>
    </lineage>
</organism>
<dbReference type="GO" id="GO:0004519">
    <property type="term" value="F:endonuclease activity"/>
    <property type="evidence" value="ECO:0007669"/>
    <property type="project" value="UniProtKB-KW"/>
</dbReference>
<dbReference type="PANTHER" id="PTHR30408:SF12">
    <property type="entry name" value="TYPE I RESTRICTION ENZYME MJAVIII SPECIFICITY SUBUNIT"/>
    <property type="match status" value="1"/>
</dbReference>
<evidence type="ECO:0000313" key="6">
    <source>
        <dbReference type="EMBL" id="WXL28866.1"/>
    </source>
</evidence>
<gene>
    <name evidence="6" type="ORF">WG617_02420</name>
</gene>
<evidence type="ECO:0000256" key="3">
    <source>
        <dbReference type="ARBA" id="ARBA00023125"/>
    </source>
</evidence>
<keyword evidence="3" id="KW-0238">DNA-binding</keyword>
<dbReference type="InterPro" id="IPR052021">
    <property type="entry name" value="Type-I_RS_S_subunit"/>
</dbReference>
<feature type="coiled-coil region" evidence="4">
    <location>
        <begin position="184"/>
        <end position="211"/>
    </location>
</feature>
<keyword evidence="6" id="KW-0255">Endonuclease</keyword>
<dbReference type="Proteomes" id="UP001477443">
    <property type="component" value="Chromosome"/>
</dbReference>
<dbReference type="InterPro" id="IPR000055">
    <property type="entry name" value="Restrct_endonuc_typeI_TRD"/>
</dbReference>
<dbReference type="GO" id="GO:0016787">
    <property type="term" value="F:hydrolase activity"/>
    <property type="evidence" value="ECO:0007669"/>
    <property type="project" value="UniProtKB-KW"/>
</dbReference>
<name>A0ABZ2RVP5_9BACT</name>
<dbReference type="PANTHER" id="PTHR30408">
    <property type="entry name" value="TYPE-1 RESTRICTION ENZYME ECOKI SPECIFICITY PROTEIN"/>
    <property type="match status" value="1"/>
</dbReference>
<reference evidence="6" key="1">
    <citation type="submission" date="2024-03" db="EMBL/GenBank/DDBJ databases">
        <title>Complete genome sequence of Mycoplasma felifaucium Z921 isolated from the trachea of a cheetah.</title>
        <authorList>
            <person name="Spergser J."/>
        </authorList>
    </citation>
    <scope>NUCLEOTIDE SEQUENCE [LARGE SCALE GENOMIC DNA]</scope>
    <source>
        <strain evidence="6">Z921</strain>
    </source>
</reference>
<evidence type="ECO:0000259" key="5">
    <source>
        <dbReference type="Pfam" id="PF01420"/>
    </source>
</evidence>
<keyword evidence="6" id="KW-0378">Hydrolase</keyword>
<accession>A0ABZ2RVP5</accession>
<evidence type="ECO:0000256" key="4">
    <source>
        <dbReference type="SAM" id="Coils"/>
    </source>
</evidence>
<dbReference type="Pfam" id="PF01420">
    <property type="entry name" value="Methylase_S"/>
    <property type="match status" value="2"/>
</dbReference>
<dbReference type="RefSeq" id="WP_338822415.1">
    <property type="nucleotide sequence ID" value="NZ_CP148067.1"/>
</dbReference>
<feature type="domain" description="Type I restriction modification DNA specificity" evidence="5">
    <location>
        <begin position="82"/>
        <end position="201"/>
    </location>
</feature>
<keyword evidence="4" id="KW-0175">Coiled coil</keyword>
<dbReference type="SUPFAM" id="SSF116734">
    <property type="entry name" value="DNA methylase specificity domain"/>
    <property type="match status" value="2"/>
</dbReference>
<comment type="similarity">
    <text evidence="1">Belongs to the type-I restriction system S methylase family.</text>
</comment>
<keyword evidence="7" id="KW-1185">Reference proteome</keyword>
<evidence type="ECO:0000313" key="7">
    <source>
        <dbReference type="Proteomes" id="UP001477443"/>
    </source>
</evidence>
<evidence type="ECO:0000256" key="1">
    <source>
        <dbReference type="ARBA" id="ARBA00010923"/>
    </source>
</evidence>
<feature type="domain" description="Type I restriction modification DNA specificity" evidence="5">
    <location>
        <begin position="230"/>
        <end position="384"/>
    </location>
</feature>
<dbReference type="EMBL" id="CP148067">
    <property type="protein sequence ID" value="WXL28866.1"/>
    <property type="molecule type" value="Genomic_DNA"/>
</dbReference>
<dbReference type="InterPro" id="IPR044946">
    <property type="entry name" value="Restrct_endonuc_typeI_TRD_sf"/>
</dbReference>
<dbReference type="EC" id="3.1.21.-" evidence="6"/>
<keyword evidence="6" id="KW-0540">Nuclease</keyword>
<proteinExistence type="inferred from homology"/>
<sequence length="396" mass="46063">MSNKRMVPDVRFKGFEGEWIQNPLGKIGVFNSNGVDKLSKPNEQKVFLLNYMDVYNCRQIDLNTYKSLMEVTANARQVVENNIKSGDVFFTPSSETIDDIGHVWTINYDLPNTVYSYHLMRFRPFNNIFYNVYPNFGFSTDDIQKQIMFNAKGVQRFVLSKPDFENLIVKYPSISEQSKIAEFLTEVDNLITQTNNKLDKLKDVKKSLLNKMFPIEGKHVPEIRFKSFSENWNKFQFSELLDYERPDKYIVTSDKYSEFYKTPVLTANKGFLLGFTNETNTYNKSCILFDDFTLDSKYVNFPFMVKSSALKILTAKGNCNDYFIYSVINATSFELQGHARHYIEFVQPVKTLVPSLLEQSKIAEFLTAVDKLITLQDKKLNKLKKIKKALLQKMFV</sequence>
<keyword evidence="2" id="KW-0680">Restriction system</keyword>
<evidence type="ECO:0000256" key="2">
    <source>
        <dbReference type="ARBA" id="ARBA00022747"/>
    </source>
</evidence>
<dbReference type="Gene3D" id="3.90.220.20">
    <property type="entry name" value="DNA methylase specificity domains"/>
    <property type="match status" value="2"/>
</dbReference>